<evidence type="ECO:0000313" key="2">
    <source>
        <dbReference type="Proteomes" id="UP000178089"/>
    </source>
</evidence>
<name>A0A1G2MXN4_9BACT</name>
<organism evidence="1 2">
    <name type="scientific">Candidatus Taylorbacteria bacterium RIFCSPHIGHO2_12_FULL_45_16</name>
    <dbReference type="NCBI Taxonomy" id="1802315"/>
    <lineage>
        <taxon>Bacteria</taxon>
        <taxon>Candidatus Tayloriibacteriota</taxon>
    </lineage>
</organism>
<sequence length="265" mass="29626">MINTANGPKSPGEALEIFKRAQLPTGSLLGIYTQLLESERGTEATLFVTKNLGKFNDKIQRMAREQSTGRPIGIKRITSATQALEILRSAGLRPTMQITFRKDRPRNVTNVTALQPRLIRFFDTNAEMFLVSCVRPSGEWQGITRTYIVTVNATTDHELEELARAFEAAIESVELRHNMVDRVSAVQAGVMEKMLQDRTDLFYDESVFRATCGKLNRSSEADMWIGQITDSNAPLSKVIEVIPVMSRIVFLEQYIGCFDAAMASA</sequence>
<reference evidence="1 2" key="1">
    <citation type="journal article" date="2016" name="Nat. Commun.">
        <title>Thousands of microbial genomes shed light on interconnected biogeochemical processes in an aquifer system.</title>
        <authorList>
            <person name="Anantharaman K."/>
            <person name="Brown C.T."/>
            <person name="Hug L.A."/>
            <person name="Sharon I."/>
            <person name="Castelle C.J."/>
            <person name="Probst A.J."/>
            <person name="Thomas B.C."/>
            <person name="Singh A."/>
            <person name="Wilkins M.J."/>
            <person name="Karaoz U."/>
            <person name="Brodie E.L."/>
            <person name="Williams K.H."/>
            <person name="Hubbard S.S."/>
            <person name="Banfield J.F."/>
        </authorList>
    </citation>
    <scope>NUCLEOTIDE SEQUENCE [LARGE SCALE GENOMIC DNA]</scope>
</reference>
<dbReference type="EMBL" id="MHRT01000011">
    <property type="protein sequence ID" value="OHA28647.1"/>
    <property type="molecule type" value="Genomic_DNA"/>
</dbReference>
<protein>
    <submittedName>
        <fullName evidence="1">Uncharacterized protein</fullName>
    </submittedName>
</protein>
<proteinExistence type="predicted"/>
<dbReference type="Proteomes" id="UP000178089">
    <property type="component" value="Unassembled WGS sequence"/>
</dbReference>
<dbReference type="AlphaFoldDB" id="A0A1G2MXN4"/>
<comment type="caution">
    <text evidence="1">The sequence shown here is derived from an EMBL/GenBank/DDBJ whole genome shotgun (WGS) entry which is preliminary data.</text>
</comment>
<evidence type="ECO:0000313" key="1">
    <source>
        <dbReference type="EMBL" id="OHA28647.1"/>
    </source>
</evidence>
<gene>
    <name evidence="1" type="ORF">A3F51_04000</name>
</gene>
<accession>A0A1G2MXN4</accession>